<keyword evidence="3" id="KW-0808">Transferase</keyword>
<dbReference type="Gene3D" id="3.90.550.10">
    <property type="entry name" value="Spore Coat Polysaccharide Biosynthesis Protein SpsA, Chain A"/>
    <property type="match status" value="1"/>
</dbReference>
<dbReference type="EMBL" id="JADUNO010000018">
    <property type="protein sequence ID" value="MBH1639339.1"/>
    <property type="molecule type" value="Genomic_DNA"/>
</dbReference>
<dbReference type="AlphaFoldDB" id="A0AA40XYK9"/>
<evidence type="ECO:0000256" key="1">
    <source>
        <dbReference type="ARBA" id="ARBA00004141"/>
    </source>
</evidence>
<accession>A0AA40XYK9</accession>
<feature type="transmembrane region" description="Helical" evidence="7">
    <location>
        <begin position="244"/>
        <end position="268"/>
    </location>
</feature>
<dbReference type="SUPFAM" id="SSF53448">
    <property type="entry name" value="Nucleotide-diphospho-sugar transferases"/>
    <property type="match status" value="1"/>
</dbReference>
<reference evidence="9" key="1">
    <citation type="submission" date="2020-11" db="EMBL/GenBank/DDBJ databases">
        <title>Enhanced detection system for hospital associated transmission using whole genome sequencing surveillance.</title>
        <authorList>
            <person name="Harrison L.H."/>
            <person name="Van Tyne D."/>
            <person name="Marsh J.W."/>
            <person name="Griffith M.P."/>
            <person name="Snyder D.J."/>
            <person name="Cooper V.S."/>
            <person name="Mustapha M."/>
        </authorList>
    </citation>
    <scope>NUCLEOTIDE SEQUENCE</scope>
    <source>
        <strain evidence="9">STEN00092</strain>
    </source>
</reference>
<feature type="transmembrane region" description="Helical" evidence="7">
    <location>
        <begin position="280"/>
        <end position="302"/>
    </location>
</feature>
<evidence type="ECO:0000256" key="5">
    <source>
        <dbReference type="ARBA" id="ARBA00022989"/>
    </source>
</evidence>
<sequence>MSKTVLNQAPSRDFSFVPDVSVVIPVYGCSSCLEELTERVLAAVKNESRTVEIIFVDDNSPDQAWERILELSQLHAEVRGLKLSRNFGQHAAISAGIARARGRAMIVMDCDLQDIPEEIPTLLAELKEDVEIVLGQRIERQDTWFKQAGSRTFYRTLGWLTDTNYDPSTANFGAYSRKVIDAMNAMPETDRFLPLLARWTGFRTVRTPVVHGERTVGKSSYTLSKLLQMATRIALSFSDKPLRLVMSASFALAGVGLCVAAFAVYRYLMGDIRVAGFTSILASVWLVGSFLMASIGVVGLYVGRMHNETKRRPQYLIWYDSWSNDNA</sequence>
<evidence type="ECO:0000259" key="8">
    <source>
        <dbReference type="Pfam" id="PF00535"/>
    </source>
</evidence>
<evidence type="ECO:0000256" key="2">
    <source>
        <dbReference type="ARBA" id="ARBA00022676"/>
    </source>
</evidence>
<dbReference type="PANTHER" id="PTHR48090:SF1">
    <property type="entry name" value="PROPHAGE BACTOPRENOL GLUCOSYL TRANSFERASE HOMOLOG"/>
    <property type="match status" value="1"/>
</dbReference>
<dbReference type="InterPro" id="IPR001173">
    <property type="entry name" value="Glyco_trans_2-like"/>
</dbReference>
<dbReference type="InterPro" id="IPR050256">
    <property type="entry name" value="Glycosyltransferase_2"/>
</dbReference>
<comment type="caution">
    <text evidence="9">The sequence shown here is derived from an EMBL/GenBank/DDBJ whole genome shotgun (WGS) entry which is preliminary data.</text>
</comment>
<feature type="domain" description="Glycosyltransferase 2-like" evidence="8">
    <location>
        <begin position="21"/>
        <end position="153"/>
    </location>
</feature>
<comment type="subcellular location">
    <subcellularLocation>
        <location evidence="1">Membrane</location>
        <topology evidence="1">Multi-pass membrane protein</topology>
    </subcellularLocation>
</comment>
<organism evidence="9 10">
    <name type="scientific">Stenotrophomonas maltophilia</name>
    <name type="common">Pseudomonas maltophilia</name>
    <name type="synonym">Xanthomonas maltophilia</name>
    <dbReference type="NCBI Taxonomy" id="40324"/>
    <lineage>
        <taxon>Bacteria</taxon>
        <taxon>Pseudomonadati</taxon>
        <taxon>Pseudomonadota</taxon>
        <taxon>Gammaproteobacteria</taxon>
        <taxon>Lysobacterales</taxon>
        <taxon>Lysobacteraceae</taxon>
        <taxon>Stenotrophomonas</taxon>
        <taxon>Stenotrophomonas maltophilia group</taxon>
    </lineage>
</organism>
<dbReference type="GO" id="GO:0005886">
    <property type="term" value="C:plasma membrane"/>
    <property type="evidence" value="ECO:0007669"/>
    <property type="project" value="TreeGrafter"/>
</dbReference>
<keyword evidence="4 7" id="KW-0812">Transmembrane</keyword>
<keyword evidence="5 7" id="KW-1133">Transmembrane helix</keyword>
<evidence type="ECO:0000313" key="10">
    <source>
        <dbReference type="Proteomes" id="UP000616785"/>
    </source>
</evidence>
<evidence type="ECO:0000256" key="4">
    <source>
        <dbReference type="ARBA" id="ARBA00022692"/>
    </source>
</evidence>
<dbReference type="GO" id="GO:0016757">
    <property type="term" value="F:glycosyltransferase activity"/>
    <property type="evidence" value="ECO:0007669"/>
    <property type="project" value="UniProtKB-KW"/>
</dbReference>
<gene>
    <name evidence="9" type="ORF">I5U57_07785</name>
</gene>
<proteinExistence type="predicted"/>
<dbReference type="Proteomes" id="UP000616785">
    <property type="component" value="Unassembled WGS sequence"/>
</dbReference>
<evidence type="ECO:0000256" key="3">
    <source>
        <dbReference type="ARBA" id="ARBA00022679"/>
    </source>
</evidence>
<keyword evidence="6 7" id="KW-0472">Membrane</keyword>
<evidence type="ECO:0000313" key="9">
    <source>
        <dbReference type="EMBL" id="MBH1639339.1"/>
    </source>
</evidence>
<keyword evidence="2" id="KW-0328">Glycosyltransferase</keyword>
<dbReference type="CDD" id="cd04187">
    <property type="entry name" value="DPM1_like_bac"/>
    <property type="match status" value="1"/>
</dbReference>
<dbReference type="PANTHER" id="PTHR48090">
    <property type="entry name" value="UNDECAPRENYL-PHOSPHATE 4-DEOXY-4-FORMAMIDO-L-ARABINOSE TRANSFERASE-RELATED"/>
    <property type="match status" value="1"/>
</dbReference>
<evidence type="ECO:0000256" key="7">
    <source>
        <dbReference type="SAM" id="Phobius"/>
    </source>
</evidence>
<evidence type="ECO:0000256" key="6">
    <source>
        <dbReference type="ARBA" id="ARBA00023136"/>
    </source>
</evidence>
<dbReference type="InterPro" id="IPR029044">
    <property type="entry name" value="Nucleotide-diphossugar_trans"/>
</dbReference>
<protein>
    <submittedName>
        <fullName evidence="9">Glycosyltransferase family 2 protein</fullName>
    </submittedName>
</protein>
<dbReference type="Pfam" id="PF00535">
    <property type="entry name" value="Glycos_transf_2"/>
    <property type="match status" value="1"/>
</dbReference>
<name>A0AA40XYK9_STEMA</name>